<accession>A0A564JK27</accession>
<reference evidence="1 2" key="1">
    <citation type="submission" date="2019-07" db="EMBL/GenBank/DDBJ databases">
        <authorList>
            <person name="Brisse S."/>
            <person name="Rodrigues C."/>
            <person name="Thorpe H."/>
        </authorList>
    </citation>
    <scope>NUCLEOTIDE SEQUENCE [LARGE SCALE GENOMIC DNA]</scope>
    <source>
        <strain evidence="1">SB6422</strain>
    </source>
</reference>
<sequence>MRRPEHSVYTEILTTEKHARSPKLVFVGIEYITLTIIRGNMEKNEGYIRKEGTTEHLVYLDREGQELTKLINNEKTMLIRGASGKKSPLGGRAKEGDVVYFVEKGGSLRVTHRAVIENVTEKEKMSPEESALFIAEFKKELNLSAKQYARWCGKKCLGVYQVSRPEEIIPFTYYRKSNMDDWIITDDINKLRMVE</sequence>
<gene>
    <name evidence="1" type="ORF">SB6422_05548</name>
</gene>
<dbReference type="Proteomes" id="UP000317374">
    <property type="component" value="Unassembled WGS sequence"/>
</dbReference>
<dbReference type="AlphaFoldDB" id="A0A564JK27"/>
<organism evidence="1 2">
    <name type="scientific">Klebsiella huaxiensis</name>
    <dbReference type="NCBI Taxonomy" id="2153354"/>
    <lineage>
        <taxon>Bacteria</taxon>
        <taxon>Pseudomonadati</taxon>
        <taxon>Pseudomonadota</taxon>
        <taxon>Gammaproteobacteria</taxon>
        <taxon>Enterobacterales</taxon>
        <taxon>Enterobacteriaceae</taxon>
        <taxon>Klebsiella/Raoultella group</taxon>
        <taxon>Klebsiella</taxon>
    </lineage>
</organism>
<evidence type="ECO:0000313" key="2">
    <source>
        <dbReference type="Proteomes" id="UP000317374"/>
    </source>
</evidence>
<evidence type="ECO:0000313" key="1">
    <source>
        <dbReference type="EMBL" id="VUS56933.1"/>
    </source>
</evidence>
<dbReference type="EMBL" id="CABGGW010000016">
    <property type="protein sequence ID" value="VUS56933.1"/>
    <property type="molecule type" value="Genomic_DNA"/>
</dbReference>
<protein>
    <submittedName>
        <fullName evidence="1">Uncharacterized protein</fullName>
    </submittedName>
</protein>
<name>A0A564JK27_9ENTR</name>
<proteinExistence type="predicted"/>